<dbReference type="SUPFAM" id="SSF56784">
    <property type="entry name" value="HAD-like"/>
    <property type="match status" value="1"/>
</dbReference>
<name>A0ABZ0V8P1_9MICO</name>
<dbReference type="InterPro" id="IPR006379">
    <property type="entry name" value="HAD-SF_hydro_IIB"/>
</dbReference>
<dbReference type="Pfam" id="PF08282">
    <property type="entry name" value="Hydrolase_3"/>
    <property type="match status" value="1"/>
</dbReference>
<dbReference type="GO" id="GO:0016787">
    <property type="term" value="F:hydrolase activity"/>
    <property type="evidence" value="ECO:0007669"/>
    <property type="project" value="UniProtKB-KW"/>
</dbReference>
<accession>A0ABZ0V8P1</accession>
<dbReference type="PANTHER" id="PTHR10000">
    <property type="entry name" value="PHOSPHOSERINE PHOSPHATASE"/>
    <property type="match status" value="1"/>
</dbReference>
<keyword evidence="1" id="KW-0378">Hydrolase</keyword>
<dbReference type="RefSeq" id="WP_322409803.1">
    <property type="nucleotide sequence ID" value="NZ_CP139779.1"/>
</dbReference>
<protein>
    <submittedName>
        <fullName evidence="1">HAD family hydrolase</fullName>
        <ecNumber evidence="1">3.1.3.-</ecNumber>
    </submittedName>
</protein>
<organism evidence="1 2">
    <name type="scientific">Microbacterium invictum</name>
    <dbReference type="NCBI Taxonomy" id="515415"/>
    <lineage>
        <taxon>Bacteria</taxon>
        <taxon>Bacillati</taxon>
        <taxon>Actinomycetota</taxon>
        <taxon>Actinomycetes</taxon>
        <taxon>Micrococcales</taxon>
        <taxon>Microbacteriaceae</taxon>
        <taxon>Microbacterium</taxon>
    </lineage>
</organism>
<evidence type="ECO:0000313" key="2">
    <source>
        <dbReference type="Proteomes" id="UP001324533"/>
    </source>
</evidence>
<dbReference type="PANTHER" id="PTHR10000:SF8">
    <property type="entry name" value="HAD SUPERFAMILY HYDROLASE-LIKE, TYPE 3"/>
    <property type="match status" value="1"/>
</dbReference>
<evidence type="ECO:0000313" key="1">
    <source>
        <dbReference type="EMBL" id="WQB69681.1"/>
    </source>
</evidence>
<dbReference type="EC" id="3.1.3.-" evidence="1"/>
<dbReference type="InterPro" id="IPR023214">
    <property type="entry name" value="HAD_sf"/>
</dbReference>
<dbReference type="Proteomes" id="UP001324533">
    <property type="component" value="Chromosome"/>
</dbReference>
<dbReference type="NCBIfam" id="TIGR01484">
    <property type="entry name" value="HAD-SF-IIB"/>
    <property type="match status" value="1"/>
</dbReference>
<dbReference type="EMBL" id="CP139779">
    <property type="protein sequence ID" value="WQB69681.1"/>
    <property type="molecule type" value="Genomic_DNA"/>
</dbReference>
<sequence length="266" mass="27895">MSTGRRTLVATDIDGTLVPDGTLEVPAYTADVLRRLDAAGVAVVFVTGRPLRWMTGFWPHVGNHGMAIVANGAVTYDAHAQQIIALTGIEADDGLALSATISAELPGARFAIECADGIRLDPRYAARTAIAEAPRGPLREIWTDPAVKLLVRDPEVDAELLHGRITAIVGDAATVTWTMPGLVEISAAGVTKASALHALCERLGVSPAEVIAFGDMPNDIPMLSWAGTSYAMADAHPSVHEIADRTAPASADEGVAQVLEHLLAEV</sequence>
<gene>
    <name evidence="1" type="ORF">T9R20_13385</name>
</gene>
<dbReference type="InterPro" id="IPR036412">
    <property type="entry name" value="HAD-like_sf"/>
</dbReference>
<dbReference type="SFLD" id="SFLDG01140">
    <property type="entry name" value="C2.B:_Phosphomannomutase_and_P"/>
    <property type="match status" value="1"/>
</dbReference>
<dbReference type="SFLD" id="SFLDS00003">
    <property type="entry name" value="Haloacid_Dehalogenase"/>
    <property type="match status" value="1"/>
</dbReference>
<dbReference type="Gene3D" id="3.40.50.1000">
    <property type="entry name" value="HAD superfamily/HAD-like"/>
    <property type="match status" value="1"/>
</dbReference>
<keyword evidence="2" id="KW-1185">Reference proteome</keyword>
<dbReference type="Gene3D" id="3.30.1240.10">
    <property type="match status" value="1"/>
</dbReference>
<reference evidence="1 2" key="1">
    <citation type="submission" date="2023-06" db="EMBL/GenBank/DDBJ databases">
        <title>Rock-solubilizing bacteria, Microbacterium invictum, promotes re-establishment of vegetation in rocky wasteland by accelerating rock bio-weathering and reshaping soil bacterial community.</title>
        <authorList>
            <person name="Liu C."/>
        </authorList>
    </citation>
    <scope>NUCLEOTIDE SEQUENCE [LARGE SCALE GENOMIC DNA]</scope>
    <source>
        <strain evidence="1 2">X-18</strain>
    </source>
</reference>
<proteinExistence type="predicted"/>